<evidence type="ECO:0000313" key="4">
    <source>
        <dbReference type="EMBL" id="CAD8258070.1"/>
    </source>
</evidence>
<dbReference type="PRINTS" id="PR01415">
    <property type="entry name" value="ANKYRIN"/>
</dbReference>
<dbReference type="SMART" id="SM00248">
    <property type="entry name" value="ANK"/>
    <property type="match status" value="5"/>
</dbReference>
<gene>
    <name evidence="4" type="ORF">PPYR1160_LOCUS7571</name>
</gene>
<proteinExistence type="predicted"/>
<keyword evidence="1" id="KW-0677">Repeat</keyword>
<feature type="repeat" description="ANK" evidence="3">
    <location>
        <begin position="224"/>
        <end position="256"/>
    </location>
</feature>
<dbReference type="PANTHER" id="PTHR24171">
    <property type="entry name" value="ANKYRIN REPEAT DOMAIN-CONTAINING PROTEIN 39-RELATED"/>
    <property type="match status" value="1"/>
</dbReference>
<feature type="repeat" description="ANK" evidence="3">
    <location>
        <begin position="15"/>
        <end position="47"/>
    </location>
</feature>
<feature type="repeat" description="ANK" evidence="3">
    <location>
        <begin position="49"/>
        <end position="81"/>
    </location>
</feature>
<dbReference type="PANTHER" id="PTHR24171:SF9">
    <property type="entry name" value="ANKYRIN REPEAT DOMAIN-CONTAINING PROTEIN 39"/>
    <property type="match status" value="1"/>
</dbReference>
<dbReference type="InterPro" id="IPR036770">
    <property type="entry name" value="Ankyrin_rpt-contain_sf"/>
</dbReference>
<keyword evidence="2 3" id="KW-0040">ANK repeat</keyword>
<name>A0A7R9U8A7_9STRA</name>
<dbReference type="PROSITE" id="PS50088">
    <property type="entry name" value="ANK_REPEAT"/>
    <property type="match status" value="4"/>
</dbReference>
<protein>
    <submittedName>
        <fullName evidence="4">Uncharacterized protein</fullName>
    </submittedName>
</protein>
<reference evidence="4" key="1">
    <citation type="submission" date="2021-01" db="EMBL/GenBank/DDBJ databases">
        <authorList>
            <person name="Corre E."/>
            <person name="Pelletier E."/>
            <person name="Niang G."/>
            <person name="Scheremetjew M."/>
            <person name="Finn R."/>
            <person name="Kale V."/>
            <person name="Holt S."/>
            <person name="Cochrane G."/>
            <person name="Meng A."/>
            <person name="Brown T."/>
            <person name="Cohen L."/>
        </authorList>
    </citation>
    <scope>NUCLEOTIDE SEQUENCE</scope>
    <source>
        <strain evidence="4">CCMP2078</strain>
    </source>
</reference>
<dbReference type="EMBL" id="HBEA01009834">
    <property type="protein sequence ID" value="CAD8258070.1"/>
    <property type="molecule type" value="Transcribed_RNA"/>
</dbReference>
<sequence>MSSRIDSNGARALTRGERQLIYAAGAGDEEQVMRLIEGGVDVNATHPDRGYTPLHLAAAEGHNEICSLLVQHGARVNALAFGKQPLFLAALGKHDETMALLVRLGADVNLRNSNGKSLLVDAAGQGRFGMLALFLRQFGADGEFLKTDAEERIPTEEYEIVCGIVDSGGADDDIEEDDIFDGYEAVTVLQLRQGDLCRAASNGDDGLVEFLLDEGVSIEATDSWGTSAVYHAAMNGHKSTIELLVSLGADTEPKNWISQGVHARLMDLLE</sequence>
<dbReference type="InterPro" id="IPR002110">
    <property type="entry name" value="Ankyrin_rpt"/>
</dbReference>
<accession>A0A7R9U8A7</accession>
<feature type="repeat" description="ANK" evidence="3">
    <location>
        <begin position="81"/>
        <end position="113"/>
    </location>
</feature>
<dbReference type="PROSITE" id="PS50297">
    <property type="entry name" value="ANK_REP_REGION"/>
    <property type="match status" value="3"/>
</dbReference>
<dbReference type="Gene3D" id="1.25.40.20">
    <property type="entry name" value="Ankyrin repeat-containing domain"/>
    <property type="match status" value="2"/>
</dbReference>
<dbReference type="AlphaFoldDB" id="A0A7R9U8A7"/>
<evidence type="ECO:0000256" key="2">
    <source>
        <dbReference type="ARBA" id="ARBA00023043"/>
    </source>
</evidence>
<organism evidence="4">
    <name type="scientific">Pinguiococcus pyrenoidosus</name>
    <dbReference type="NCBI Taxonomy" id="172671"/>
    <lineage>
        <taxon>Eukaryota</taxon>
        <taxon>Sar</taxon>
        <taxon>Stramenopiles</taxon>
        <taxon>Ochrophyta</taxon>
        <taxon>Pinguiophyceae</taxon>
        <taxon>Pinguiochrysidales</taxon>
        <taxon>Pinguiochrysidaceae</taxon>
        <taxon>Pinguiococcus</taxon>
    </lineage>
</organism>
<dbReference type="SUPFAM" id="SSF48403">
    <property type="entry name" value="Ankyrin repeat"/>
    <property type="match status" value="1"/>
</dbReference>
<dbReference type="Pfam" id="PF00023">
    <property type="entry name" value="Ank"/>
    <property type="match status" value="1"/>
</dbReference>
<evidence type="ECO:0000256" key="1">
    <source>
        <dbReference type="ARBA" id="ARBA00022737"/>
    </source>
</evidence>
<dbReference type="Pfam" id="PF12796">
    <property type="entry name" value="Ank_2"/>
    <property type="match status" value="2"/>
</dbReference>
<evidence type="ECO:0000256" key="3">
    <source>
        <dbReference type="PROSITE-ProRule" id="PRU00023"/>
    </source>
</evidence>